<organism evidence="2 3">
    <name type="scientific">Pseudoclavibacter chungangensis</name>
    <dbReference type="NCBI Taxonomy" id="587635"/>
    <lineage>
        <taxon>Bacteria</taxon>
        <taxon>Bacillati</taxon>
        <taxon>Actinomycetota</taxon>
        <taxon>Actinomycetes</taxon>
        <taxon>Micrococcales</taxon>
        <taxon>Microbacteriaceae</taxon>
        <taxon>Pseudoclavibacter</taxon>
    </lineage>
</organism>
<dbReference type="RefSeq" id="WP_158039665.1">
    <property type="nucleotide sequence ID" value="NZ_JACCFV010000001.1"/>
</dbReference>
<name>A0A7J5BZT7_9MICO</name>
<dbReference type="AlphaFoldDB" id="A0A7J5BZT7"/>
<keyword evidence="3" id="KW-1185">Reference proteome</keyword>
<dbReference type="EMBL" id="WBJZ01000004">
    <property type="protein sequence ID" value="KAB1660169.1"/>
    <property type="molecule type" value="Genomic_DNA"/>
</dbReference>
<sequence length="70" mass="7775">MSALIAVVCIIIFAVGMWCYGLAFQIHTSEHQDLLRMLVFFAGILLNSLALWIPFQVIGHSQKKKLGSGK</sequence>
<evidence type="ECO:0000313" key="2">
    <source>
        <dbReference type="EMBL" id="KAB1660169.1"/>
    </source>
</evidence>
<keyword evidence="1" id="KW-1133">Transmembrane helix</keyword>
<keyword evidence="1" id="KW-0812">Transmembrane</keyword>
<keyword evidence="1" id="KW-0472">Membrane</keyword>
<dbReference type="Proteomes" id="UP000467240">
    <property type="component" value="Unassembled WGS sequence"/>
</dbReference>
<dbReference type="OrthoDB" id="5122260at2"/>
<proteinExistence type="predicted"/>
<evidence type="ECO:0000313" key="3">
    <source>
        <dbReference type="Proteomes" id="UP000467240"/>
    </source>
</evidence>
<comment type="caution">
    <text evidence="2">The sequence shown here is derived from an EMBL/GenBank/DDBJ whole genome shotgun (WGS) entry which is preliminary data.</text>
</comment>
<feature type="transmembrane region" description="Helical" evidence="1">
    <location>
        <begin position="39"/>
        <end position="58"/>
    </location>
</feature>
<protein>
    <submittedName>
        <fullName evidence="2">Uncharacterized protein</fullName>
    </submittedName>
</protein>
<reference evidence="2 3" key="1">
    <citation type="submission" date="2019-09" db="EMBL/GenBank/DDBJ databases">
        <title>Phylogeny of genus Pseudoclavibacter and closely related genus.</title>
        <authorList>
            <person name="Li Y."/>
        </authorList>
    </citation>
    <scope>NUCLEOTIDE SEQUENCE [LARGE SCALE GENOMIC DNA]</scope>
    <source>
        <strain evidence="2 3">DSM 23821</strain>
    </source>
</reference>
<evidence type="ECO:0000256" key="1">
    <source>
        <dbReference type="SAM" id="Phobius"/>
    </source>
</evidence>
<gene>
    <name evidence="2" type="ORF">F8O01_04405</name>
</gene>
<accession>A0A7J5BZT7</accession>